<proteinExistence type="predicted"/>
<evidence type="ECO:0000313" key="3">
    <source>
        <dbReference type="Proteomes" id="UP000027866"/>
    </source>
</evidence>
<evidence type="ECO:0008006" key="4">
    <source>
        <dbReference type="Google" id="ProtNLM"/>
    </source>
</evidence>
<accession>A0A074MKD3</accession>
<evidence type="ECO:0000313" key="2">
    <source>
        <dbReference type="EMBL" id="KEO93250.1"/>
    </source>
</evidence>
<evidence type="ECO:0000256" key="1">
    <source>
        <dbReference type="SAM" id="MobiDB-lite"/>
    </source>
</evidence>
<dbReference type="PATRIC" id="fig|39960.10.peg.2625"/>
<keyword evidence="3" id="KW-1185">Reference proteome</keyword>
<reference evidence="2 3" key="1">
    <citation type="submission" date="2014-04" db="EMBL/GenBank/DDBJ databases">
        <title>A comprehensive comparison of genomes of Erythrobacter spp. Strains.</title>
        <authorList>
            <person name="Zheng Q."/>
        </authorList>
    </citation>
    <scope>NUCLEOTIDE SEQUENCE [LARGE SCALE GENOMIC DNA]</scope>
    <source>
        <strain evidence="2 3">DSM 8509</strain>
    </source>
</reference>
<dbReference type="Proteomes" id="UP000027866">
    <property type="component" value="Unassembled WGS sequence"/>
</dbReference>
<dbReference type="OrthoDB" id="65747at2"/>
<dbReference type="EMBL" id="JMIX01000006">
    <property type="protein sequence ID" value="KEO93250.1"/>
    <property type="molecule type" value="Genomic_DNA"/>
</dbReference>
<gene>
    <name evidence="2" type="ORF">EH32_11030</name>
</gene>
<dbReference type="RefSeq" id="WP_034903179.1">
    <property type="nucleotide sequence ID" value="NZ_CP017057.1"/>
</dbReference>
<dbReference type="AlphaFoldDB" id="A0A074MKD3"/>
<name>A0A074MKD3_9SPHN</name>
<comment type="caution">
    <text evidence="2">The sequence shown here is derived from an EMBL/GenBank/DDBJ whole genome shotgun (WGS) entry which is preliminary data.</text>
</comment>
<feature type="compositionally biased region" description="Acidic residues" evidence="1">
    <location>
        <begin position="49"/>
        <end position="66"/>
    </location>
</feature>
<organism evidence="2 3">
    <name type="scientific">Erythrobacter litoralis</name>
    <dbReference type="NCBI Taxonomy" id="39960"/>
    <lineage>
        <taxon>Bacteria</taxon>
        <taxon>Pseudomonadati</taxon>
        <taxon>Pseudomonadota</taxon>
        <taxon>Alphaproteobacteria</taxon>
        <taxon>Sphingomonadales</taxon>
        <taxon>Erythrobacteraceae</taxon>
        <taxon>Erythrobacter/Porphyrobacter group</taxon>
        <taxon>Erythrobacter</taxon>
    </lineage>
</organism>
<feature type="region of interest" description="Disordered" evidence="1">
    <location>
        <begin position="29"/>
        <end position="75"/>
    </location>
</feature>
<dbReference type="KEGG" id="elq:Ga0102493_11369"/>
<protein>
    <recommendedName>
        <fullName evidence="4">Lipoprotein</fullName>
    </recommendedName>
</protein>
<dbReference type="PROSITE" id="PS51257">
    <property type="entry name" value="PROKAR_LIPOPROTEIN"/>
    <property type="match status" value="1"/>
</dbReference>
<sequence length="267" mass="26818">MKVELKTWAGLGLATALAGAGLAGCAGEGGGEGGEGGEAAQTAPAGEAGEGEGGEGEGGEGGEGEGGESGSDIGALPLPQRLAFMSGHVAAGLALYRAGEAEAAAPHLMHPISEGYEAERAGLDRLGFEPDTFRSVSNALEQGKPASEIERQLEAAEANLSAMREEAGGDPAALIRFLMDTAVEEYSAALTDGKVTDAAEYQDAWGFVTVARELSSELEGSSSQKVAAAVDEMLGLWPKDAPLSPADPAPAGQVSALASRVLLALPQ</sequence>
<feature type="compositionally biased region" description="Low complexity" evidence="1">
    <location>
        <begin position="38"/>
        <end position="47"/>
    </location>
</feature>